<accession>A0A6N2VIJ0</accession>
<dbReference type="EMBL" id="CACRSQ010000007">
    <property type="protein sequence ID" value="VYT30164.1"/>
    <property type="molecule type" value="Genomic_DNA"/>
</dbReference>
<name>A0A6N2VIJ0_9FIRM</name>
<evidence type="ECO:0000313" key="1">
    <source>
        <dbReference type="EMBL" id="VYT30164.1"/>
    </source>
</evidence>
<evidence type="ECO:0008006" key="2">
    <source>
        <dbReference type="Google" id="ProtNLM"/>
    </source>
</evidence>
<organism evidence="1">
    <name type="scientific">Anaerostipes caccae</name>
    <dbReference type="NCBI Taxonomy" id="105841"/>
    <lineage>
        <taxon>Bacteria</taxon>
        <taxon>Bacillati</taxon>
        <taxon>Bacillota</taxon>
        <taxon>Clostridia</taxon>
        <taxon>Lachnospirales</taxon>
        <taxon>Lachnospiraceae</taxon>
        <taxon>Anaerostipes</taxon>
    </lineage>
</organism>
<dbReference type="PANTHER" id="PTHR40076">
    <property type="entry name" value="MEMBRANE PROTEIN-RELATED"/>
    <property type="match status" value="1"/>
</dbReference>
<gene>
    <name evidence="1" type="ORF">ACLFYP115_02562</name>
</gene>
<proteinExistence type="predicted"/>
<reference evidence="1" key="1">
    <citation type="submission" date="2019-11" db="EMBL/GenBank/DDBJ databases">
        <authorList>
            <person name="Feng L."/>
        </authorList>
    </citation>
    <scope>NUCLEOTIDE SEQUENCE</scope>
    <source>
        <strain evidence="1">AcaccaeLFYP115</strain>
    </source>
</reference>
<dbReference type="PANTHER" id="PTHR40076:SF1">
    <property type="entry name" value="MEMBRANE PROTEIN"/>
    <property type="match status" value="1"/>
</dbReference>
<dbReference type="AlphaFoldDB" id="A0A6N2VIJ0"/>
<protein>
    <recommendedName>
        <fullName evidence="2">DUF975 family protein</fullName>
    </recommendedName>
</protein>
<dbReference type="InterPro" id="IPR010380">
    <property type="entry name" value="DUF975"/>
</dbReference>
<sequence length="245" mass="28385">MKFRDIWELAKTRAKDSLCTLVIIEVIIIMIVMGLQTWKIGLVMLFPFLAPALLIQISKQLLMFIFWTGNIFACMMTAMGVEANVEYIFYVFQSKSKGILWLLLRKVLMMNVYLLLFSCTADILNITQYLKPSYWSLIELILAVIVVELRYFPALYLLLDGEEQKCGPAVRRGISMMHGNYLRLIAFWLFFLPRLFIGLLFLGVGILVVAPWVQVSLATFYMELKQQEKIRIRSKTEDDIRQGST</sequence>
<dbReference type="RefSeq" id="WP_006567488.1">
    <property type="nucleotide sequence ID" value="NZ_BAABZP010000001.1"/>
</dbReference>